<dbReference type="VEuPathDB" id="FungiDB:L203_00808"/>
<evidence type="ECO:0000313" key="2">
    <source>
        <dbReference type="EMBL" id="WVN90858.1"/>
    </source>
</evidence>
<evidence type="ECO:0000313" key="3">
    <source>
        <dbReference type="Proteomes" id="UP000094043"/>
    </source>
</evidence>
<dbReference type="KEGG" id="cdep:91090309"/>
<protein>
    <submittedName>
        <fullName evidence="2">Uncharacterized protein</fullName>
    </submittedName>
</protein>
<dbReference type="GeneID" id="91090309"/>
<reference evidence="2" key="3">
    <citation type="submission" date="2024-01" db="EMBL/GenBank/DDBJ databases">
        <authorList>
            <person name="Coelho M.A."/>
            <person name="David-Palma M."/>
            <person name="Shea T."/>
            <person name="Sun S."/>
            <person name="Cuomo C.A."/>
            <person name="Heitman J."/>
        </authorList>
    </citation>
    <scope>NUCLEOTIDE SEQUENCE</scope>
    <source>
        <strain evidence="2">CBS 7841</strain>
    </source>
</reference>
<dbReference type="InterPro" id="IPR035979">
    <property type="entry name" value="RBD_domain_sf"/>
</dbReference>
<dbReference type="AlphaFoldDB" id="A0A1E3IXW0"/>
<dbReference type="RefSeq" id="XP_066071558.1">
    <property type="nucleotide sequence ID" value="XM_066215461.1"/>
</dbReference>
<evidence type="ECO:0000256" key="1">
    <source>
        <dbReference type="SAM" id="MobiDB-lite"/>
    </source>
</evidence>
<reference evidence="2" key="2">
    <citation type="journal article" date="2022" name="Elife">
        <title>Obligate sexual reproduction of a homothallic fungus closely related to the Cryptococcus pathogenic species complex.</title>
        <authorList>
            <person name="Passer A.R."/>
            <person name="Clancey S.A."/>
            <person name="Shea T."/>
            <person name="David-Palma M."/>
            <person name="Averette A.F."/>
            <person name="Boekhout T."/>
            <person name="Porcel B.M."/>
            <person name="Nowrousian M."/>
            <person name="Cuomo C.A."/>
            <person name="Sun S."/>
            <person name="Heitman J."/>
            <person name="Coelho M.A."/>
        </authorList>
    </citation>
    <scope>NUCLEOTIDE SEQUENCE</scope>
    <source>
        <strain evidence="2">CBS 7841</strain>
    </source>
</reference>
<dbReference type="SUPFAM" id="SSF54928">
    <property type="entry name" value="RNA-binding domain, RBD"/>
    <property type="match status" value="1"/>
</dbReference>
<reference evidence="2" key="1">
    <citation type="submission" date="2016-06" db="EMBL/GenBank/DDBJ databases">
        <authorList>
            <person name="Cuomo C."/>
            <person name="Litvintseva A."/>
            <person name="Heitman J."/>
            <person name="Chen Y."/>
            <person name="Sun S."/>
            <person name="Springer D."/>
            <person name="Dromer F."/>
            <person name="Young S."/>
            <person name="Zeng Q."/>
            <person name="Chapman S."/>
            <person name="Gujja S."/>
            <person name="Saif S."/>
            <person name="Birren B."/>
        </authorList>
    </citation>
    <scope>NUCLEOTIDE SEQUENCE</scope>
    <source>
        <strain evidence="2">CBS 7841</strain>
    </source>
</reference>
<name>A0A1E3IXW0_9TREE</name>
<dbReference type="OrthoDB" id="2564627at2759"/>
<dbReference type="GO" id="GO:0003676">
    <property type="term" value="F:nucleic acid binding"/>
    <property type="evidence" value="ECO:0007669"/>
    <property type="project" value="InterPro"/>
</dbReference>
<dbReference type="InterPro" id="IPR012677">
    <property type="entry name" value="Nucleotide-bd_a/b_plait_sf"/>
</dbReference>
<gene>
    <name evidence="2" type="ORF">L203_106101</name>
</gene>
<accession>A0A1E3IXW0</accession>
<dbReference type="EMBL" id="CP143791">
    <property type="protein sequence ID" value="WVN90858.1"/>
    <property type="molecule type" value="Genomic_DNA"/>
</dbReference>
<organism evidence="2 3">
    <name type="scientific">Cryptococcus depauperatus CBS 7841</name>
    <dbReference type="NCBI Taxonomy" id="1295531"/>
    <lineage>
        <taxon>Eukaryota</taxon>
        <taxon>Fungi</taxon>
        <taxon>Dikarya</taxon>
        <taxon>Basidiomycota</taxon>
        <taxon>Agaricomycotina</taxon>
        <taxon>Tremellomycetes</taxon>
        <taxon>Tremellales</taxon>
        <taxon>Cryptococcaceae</taxon>
        <taxon>Cryptococcus</taxon>
    </lineage>
</organism>
<keyword evidence="3" id="KW-1185">Reference proteome</keyword>
<feature type="compositionally biased region" description="Basic and acidic residues" evidence="1">
    <location>
        <begin position="143"/>
        <end position="158"/>
    </location>
</feature>
<dbReference type="Gene3D" id="3.30.70.330">
    <property type="match status" value="1"/>
</dbReference>
<proteinExistence type="predicted"/>
<sequence>MSSHNSHQQQRPTNRTSSYNHPFTPTPLPASSKESLREPHRVLFAGLPNDITASDLRDLLLSDLHLSPLTTSVTSLHDGSGEFQGVMLVYVGSSEDAEKIRAQYSGQNLDGTYVLQVHHVLPSYVSLPFQSNFQQLAVQTETNGREPRGFKDQIEPRSRAPQQPKHQAQGLVGNRAASNSKAKGIEKAPGLALLKRIEGGPGNGKGQINTKKQKPVSKINKSSGASLMARMGPSPAGAASKNKPKSSNGDTKTKRAKGRLSING</sequence>
<feature type="compositionally biased region" description="Polar residues" evidence="1">
    <location>
        <begin position="1"/>
        <end position="23"/>
    </location>
</feature>
<feature type="region of interest" description="Disordered" evidence="1">
    <location>
        <begin position="141"/>
        <end position="264"/>
    </location>
</feature>
<feature type="region of interest" description="Disordered" evidence="1">
    <location>
        <begin position="1"/>
        <end position="35"/>
    </location>
</feature>
<dbReference type="Proteomes" id="UP000094043">
    <property type="component" value="Chromosome 8"/>
</dbReference>